<accession>A0A3L6T909</accession>
<name>A0A3L6T909_PANMI</name>
<gene>
    <name evidence="13" type="ORF">C2845_PM03G25380</name>
</gene>
<keyword evidence="10" id="KW-0503">Monooxygenase</keyword>
<keyword evidence="5" id="KW-0812">Transmembrane</keyword>
<keyword evidence="8" id="KW-0560">Oxidoreductase</keyword>
<dbReference type="GO" id="GO:0005506">
    <property type="term" value="F:iron ion binding"/>
    <property type="evidence" value="ECO:0007669"/>
    <property type="project" value="InterPro"/>
</dbReference>
<dbReference type="OrthoDB" id="2789670at2759"/>
<dbReference type="InterPro" id="IPR001128">
    <property type="entry name" value="Cyt_P450"/>
</dbReference>
<comment type="cofactor">
    <cofactor evidence="1 12">
        <name>heme</name>
        <dbReference type="ChEBI" id="CHEBI:30413"/>
    </cofactor>
</comment>
<dbReference type="GO" id="GO:0020037">
    <property type="term" value="F:heme binding"/>
    <property type="evidence" value="ECO:0007669"/>
    <property type="project" value="InterPro"/>
</dbReference>
<dbReference type="Gene3D" id="1.10.630.10">
    <property type="entry name" value="Cytochrome P450"/>
    <property type="match status" value="1"/>
</dbReference>
<dbReference type="STRING" id="4540.A0A3L6T909"/>
<protein>
    <submittedName>
        <fullName evidence="13">Uncharacterized protein</fullName>
    </submittedName>
</protein>
<comment type="subcellular location">
    <subcellularLocation>
        <location evidence="2">Membrane</location>
        <topology evidence="2">Single-pass membrane protein</topology>
    </subcellularLocation>
</comment>
<comment type="caution">
    <text evidence="13">The sequence shown here is derived from an EMBL/GenBank/DDBJ whole genome shotgun (WGS) entry which is preliminary data.</text>
</comment>
<dbReference type="SUPFAM" id="SSF48264">
    <property type="entry name" value="Cytochrome P450"/>
    <property type="match status" value="1"/>
</dbReference>
<dbReference type="Proteomes" id="UP000275267">
    <property type="component" value="Unassembled WGS sequence"/>
</dbReference>
<dbReference type="InterPro" id="IPR002401">
    <property type="entry name" value="Cyt_P450_E_grp-I"/>
</dbReference>
<evidence type="ECO:0000256" key="2">
    <source>
        <dbReference type="ARBA" id="ARBA00004167"/>
    </source>
</evidence>
<evidence type="ECO:0000313" key="13">
    <source>
        <dbReference type="EMBL" id="RLN33978.1"/>
    </source>
</evidence>
<reference evidence="14" key="1">
    <citation type="journal article" date="2019" name="Nat. Commun.">
        <title>The genome of broomcorn millet.</title>
        <authorList>
            <person name="Zou C."/>
            <person name="Miki D."/>
            <person name="Li D."/>
            <person name="Tang Q."/>
            <person name="Xiao L."/>
            <person name="Rajput S."/>
            <person name="Deng P."/>
            <person name="Jia W."/>
            <person name="Huang R."/>
            <person name="Zhang M."/>
            <person name="Sun Y."/>
            <person name="Hu J."/>
            <person name="Fu X."/>
            <person name="Schnable P.S."/>
            <person name="Li F."/>
            <person name="Zhang H."/>
            <person name="Feng B."/>
            <person name="Zhu X."/>
            <person name="Liu R."/>
            <person name="Schnable J.C."/>
            <person name="Zhu J.-K."/>
            <person name="Zhang H."/>
        </authorList>
    </citation>
    <scope>NUCLEOTIDE SEQUENCE [LARGE SCALE GENOMIC DNA]</scope>
</reference>
<dbReference type="PANTHER" id="PTHR47953">
    <property type="entry name" value="OS08G0105600 PROTEIN"/>
    <property type="match status" value="1"/>
</dbReference>
<keyword evidence="4 12" id="KW-0349">Heme</keyword>
<evidence type="ECO:0000256" key="11">
    <source>
        <dbReference type="ARBA" id="ARBA00023136"/>
    </source>
</evidence>
<dbReference type="Pfam" id="PF00067">
    <property type="entry name" value="p450"/>
    <property type="match status" value="1"/>
</dbReference>
<comment type="similarity">
    <text evidence="3">Belongs to the cytochrome P450 family.</text>
</comment>
<evidence type="ECO:0000313" key="14">
    <source>
        <dbReference type="Proteomes" id="UP000275267"/>
    </source>
</evidence>
<evidence type="ECO:0000256" key="3">
    <source>
        <dbReference type="ARBA" id="ARBA00010617"/>
    </source>
</evidence>
<keyword evidence="6 12" id="KW-0479">Metal-binding</keyword>
<keyword evidence="9 12" id="KW-0408">Iron</keyword>
<keyword evidence="7" id="KW-1133">Transmembrane helix</keyword>
<dbReference type="PRINTS" id="PR00385">
    <property type="entry name" value="P450"/>
</dbReference>
<evidence type="ECO:0000256" key="7">
    <source>
        <dbReference type="ARBA" id="ARBA00022989"/>
    </source>
</evidence>
<feature type="binding site" description="axial binding residue" evidence="12">
    <location>
        <position position="186"/>
    </location>
    <ligand>
        <name>heme</name>
        <dbReference type="ChEBI" id="CHEBI:30413"/>
    </ligand>
    <ligandPart>
        <name>Fe</name>
        <dbReference type="ChEBI" id="CHEBI:18248"/>
    </ligandPart>
</feature>
<proteinExistence type="inferred from homology"/>
<dbReference type="GO" id="GO:0016020">
    <property type="term" value="C:membrane"/>
    <property type="evidence" value="ECO:0007669"/>
    <property type="project" value="UniProtKB-SubCell"/>
</dbReference>
<sequence>MVFRQLDAFFETVLSQHMEQKRVLSKKDNPVDVLISLWKGQGRGLELTKDDLKAIILDALIGGTATSSVTLLWAMSELIKNPRVMKKVQFEIRGKIQDKPRVQETLRLHPPAPLLFPRETMQHVKIHGYDLPPKTRVFVNAWAIGRDTDCWKNPEEFYRERFEDVGVDFQGLNFEFLPFGAGRRICSAIPMANMNVEFTLASLLHSFDWKLPVGLRREDVSMEEMGRQIVCRSSPLCLFPFPYM</sequence>
<dbReference type="PRINTS" id="PR00463">
    <property type="entry name" value="EP450I"/>
</dbReference>
<dbReference type="GO" id="GO:0004497">
    <property type="term" value="F:monooxygenase activity"/>
    <property type="evidence" value="ECO:0007669"/>
    <property type="project" value="UniProtKB-KW"/>
</dbReference>
<dbReference type="InterPro" id="IPR052306">
    <property type="entry name" value="CYP450_71D"/>
</dbReference>
<dbReference type="GO" id="GO:0016705">
    <property type="term" value="F:oxidoreductase activity, acting on paired donors, with incorporation or reduction of molecular oxygen"/>
    <property type="evidence" value="ECO:0007669"/>
    <property type="project" value="InterPro"/>
</dbReference>
<keyword evidence="14" id="KW-1185">Reference proteome</keyword>
<evidence type="ECO:0000256" key="6">
    <source>
        <dbReference type="ARBA" id="ARBA00022723"/>
    </source>
</evidence>
<evidence type="ECO:0000256" key="4">
    <source>
        <dbReference type="ARBA" id="ARBA00022617"/>
    </source>
</evidence>
<keyword evidence="11" id="KW-0472">Membrane</keyword>
<evidence type="ECO:0000256" key="12">
    <source>
        <dbReference type="PIRSR" id="PIRSR602401-1"/>
    </source>
</evidence>
<evidence type="ECO:0000256" key="5">
    <source>
        <dbReference type="ARBA" id="ARBA00022692"/>
    </source>
</evidence>
<evidence type="ECO:0000256" key="1">
    <source>
        <dbReference type="ARBA" id="ARBA00001971"/>
    </source>
</evidence>
<dbReference type="InterPro" id="IPR036396">
    <property type="entry name" value="Cyt_P450_sf"/>
</dbReference>
<evidence type="ECO:0000256" key="10">
    <source>
        <dbReference type="ARBA" id="ARBA00023033"/>
    </source>
</evidence>
<organism evidence="13 14">
    <name type="scientific">Panicum miliaceum</name>
    <name type="common">Proso millet</name>
    <name type="synonym">Broomcorn millet</name>
    <dbReference type="NCBI Taxonomy" id="4540"/>
    <lineage>
        <taxon>Eukaryota</taxon>
        <taxon>Viridiplantae</taxon>
        <taxon>Streptophyta</taxon>
        <taxon>Embryophyta</taxon>
        <taxon>Tracheophyta</taxon>
        <taxon>Spermatophyta</taxon>
        <taxon>Magnoliopsida</taxon>
        <taxon>Liliopsida</taxon>
        <taxon>Poales</taxon>
        <taxon>Poaceae</taxon>
        <taxon>PACMAD clade</taxon>
        <taxon>Panicoideae</taxon>
        <taxon>Panicodae</taxon>
        <taxon>Paniceae</taxon>
        <taxon>Panicinae</taxon>
        <taxon>Panicum</taxon>
        <taxon>Panicum sect. Panicum</taxon>
    </lineage>
</organism>
<evidence type="ECO:0000256" key="9">
    <source>
        <dbReference type="ARBA" id="ARBA00023004"/>
    </source>
</evidence>
<dbReference type="EMBL" id="PQIB02000002">
    <property type="protein sequence ID" value="RLN33978.1"/>
    <property type="molecule type" value="Genomic_DNA"/>
</dbReference>
<dbReference type="AlphaFoldDB" id="A0A3L6T909"/>
<dbReference type="PANTHER" id="PTHR47953:SF19">
    <property type="entry name" value="OS06G0641600 PROTEIN"/>
    <property type="match status" value="1"/>
</dbReference>
<evidence type="ECO:0000256" key="8">
    <source>
        <dbReference type="ARBA" id="ARBA00023002"/>
    </source>
</evidence>